<keyword evidence="5" id="KW-1185">Reference proteome</keyword>
<keyword evidence="1" id="KW-0479">Metal-binding</keyword>
<dbReference type="EMBL" id="CP148753">
    <property type="protein sequence ID" value="WXR75997.1"/>
    <property type="molecule type" value="Genomic_DNA"/>
</dbReference>
<accession>A0ABZ2SA56</accession>
<comment type="cofactor">
    <cofactor evidence="1">
        <name>Zn(2+)</name>
        <dbReference type="ChEBI" id="CHEBI:29105"/>
    </cofactor>
    <text evidence="1">Binds 1 zinc ion per subunit.</text>
</comment>
<dbReference type="Pfam" id="PF07364">
    <property type="entry name" value="DUF1485"/>
    <property type="match status" value="1"/>
</dbReference>
<evidence type="ECO:0000313" key="5">
    <source>
        <dbReference type="Proteomes" id="UP001456224"/>
    </source>
</evidence>
<evidence type="ECO:0000259" key="2">
    <source>
        <dbReference type="Pfam" id="PF07171"/>
    </source>
</evidence>
<gene>
    <name evidence="4" type="ORF">WHX56_11010</name>
</gene>
<proteinExistence type="inferred from homology"/>
<evidence type="ECO:0000313" key="4">
    <source>
        <dbReference type="EMBL" id="WXR75997.1"/>
    </source>
</evidence>
<sequence length="481" mass="52137">MKIFSGSLATETNTFSPIPTGLSAYRARGYFPAGQHPDRMQMFSGPLWAARHRAQGTDWTLIEGMTAGATPAGVTTRHAYETLRDELLEDLRRAGKVDIALFGLHGAMVADGYDDCEGDLLRRAREIVGPDTVIGAELDPHCHMTAAMVDSADFLVCFKEYPHTDILERAYDLVDLCVARAQGRIQPARAVYDCEMISIMHTSREPMRGFVDRLLAMEGKEGVLSISIAHGFPWGDTPDMGSKVLVYTDGDQARADALARALGEEIIGFRDRLAPPYPGADEALDQALALDDFPVVLADSADNAGGGAPSDATFILERVLARGIRDVATGPFWDPVAVQLCFEAGEGARIKLRIGGKVAPVSGMPLDLDCEILALKRDAVMTGLAGTPALLGDTAVVRSQGVTIVLTTNRTQAMGTDLFTQFGVDLRAMKLIIVKSSQHFYASYSQVGRHVIYVETPGAITQDYNALPYTKRKLPKWPFTA</sequence>
<evidence type="ECO:0000259" key="3">
    <source>
        <dbReference type="Pfam" id="PF07364"/>
    </source>
</evidence>
<dbReference type="PIRSF" id="PIRSF012702">
    <property type="entry name" value="UCP012702"/>
    <property type="match status" value="1"/>
</dbReference>
<name>A0ABZ2SA56_9BURK</name>
<organism evidence="4 5">
    <name type="scientific">Achromobacter veterisilvae</name>
    <dbReference type="NCBI Taxonomy" id="2069367"/>
    <lineage>
        <taxon>Bacteria</taxon>
        <taxon>Pseudomonadati</taxon>
        <taxon>Pseudomonadota</taxon>
        <taxon>Betaproteobacteria</taxon>
        <taxon>Burkholderiales</taxon>
        <taxon>Alcaligenaceae</taxon>
        <taxon>Achromobacter</taxon>
    </lineage>
</organism>
<keyword evidence="1" id="KW-0482">Metalloprotease</keyword>
<feature type="domain" description="Microcystin LR degradation protein MlrC N-terminal" evidence="3">
    <location>
        <begin position="2"/>
        <end position="288"/>
    </location>
</feature>
<dbReference type="InterPro" id="IPR010799">
    <property type="entry name" value="MlrC_C"/>
</dbReference>
<dbReference type="Pfam" id="PF07171">
    <property type="entry name" value="MlrC_C"/>
    <property type="match status" value="1"/>
</dbReference>
<reference evidence="4 5" key="1">
    <citation type="submission" date="2024-03" db="EMBL/GenBank/DDBJ databases">
        <title>Reference genomes for the five species model microbial community.</title>
        <authorList>
            <person name="Padfield D."/>
        </authorList>
    </citation>
    <scope>NUCLEOTIDE SEQUENCE [LARGE SCALE GENOMIC DNA]</scope>
    <source>
        <strain evidence="4 5">AB1</strain>
    </source>
</reference>
<dbReference type="Proteomes" id="UP001456224">
    <property type="component" value="Chromosome"/>
</dbReference>
<dbReference type="RefSeq" id="WP_338881213.1">
    <property type="nucleotide sequence ID" value="NZ_CP148753.1"/>
</dbReference>
<keyword evidence="1" id="KW-0645">Protease</keyword>
<dbReference type="InterPro" id="IPR009197">
    <property type="entry name" value="MlrC"/>
</dbReference>
<evidence type="ECO:0000256" key="1">
    <source>
        <dbReference type="PIRNR" id="PIRNR012702"/>
    </source>
</evidence>
<keyword evidence="1" id="KW-0378">Hydrolase</keyword>
<comment type="similarity">
    <text evidence="1">Belongs to the peptidase M81 family.</text>
</comment>
<dbReference type="InterPro" id="IPR015995">
    <property type="entry name" value="MlrC_N"/>
</dbReference>
<comment type="function">
    <text evidence="1">Involved in peptidolytic degradation of cyclic heptapeptide hepatotoxin microcystin (MC).</text>
</comment>
<feature type="domain" description="Microcystin LR degradation protein MlrC C-terminal" evidence="2">
    <location>
        <begin position="297"/>
        <end position="471"/>
    </location>
</feature>
<protein>
    <recommendedName>
        <fullName evidence="1">Microcystinase C</fullName>
        <shortName evidence="1">MlrC</shortName>
    </recommendedName>
</protein>